<dbReference type="PANTHER" id="PTHR42767">
    <property type="entry name" value="ENDO-BETA-1,6-GALACTANASE"/>
    <property type="match status" value="1"/>
</dbReference>
<gene>
    <name evidence="2" type="ORF">C2G38_944396</name>
</gene>
<name>A0A397VS97_9GLOM</name>
<accession>A0A397VS97</accession>
<dbReference type="InterPro" id="IPR039514">
    <property type="entry name" value="6GAL-like"/>
</dbReference>
<evidence type="ECO:0000259" key="1">
    <source>
        <dbReference type="Pfam" id="PF14587"/>
    </source>
</evidence>
<dbReference type="STRING" id="44941.A0A397VS97"/>
<feature type="domain" description="Endo-beta-1,6-galactanase-like" evidence="1">
    <location>
        <begin position="4"/>
        <end position="177"/>
    </location>
</feature>
<proteinExistence type="predicted"/>
<evidence type="ECO:0000313" key="2">
    <source>
        <dbReference type="EMBL" id="RIB22833.1"/>
    </source>
</evidence>
<dbReference type="AlphaFoldDB" id="A0A397VS97"/>
<dbReference type="InterPro" id="IPR039743">
    <property type="entry name" value="6GAL/EXGAL"/>
</dbReference>
<dbReference type="OrthoDB" id="2012278at2759"/>
<keyword evidence="2" id="KW-0378">Hydrolase</keyword>
<dbReference type="Pfam" id="PF14587">
    <property type="entry name" value="Glyco_hydr_30_2"/>
    <property type="match status" value="1"/>
</dbReference>
<comment type="caution">
    <text evidence="2">The sequence shown here is derived from an EMBL/GenBank/DDBJ whole genome shotgun (WGS) entry which is preliminary data.</text>
</comment>
<dbReference type="Proteomes" id="UP000266673">
    <property type="component" value="Unassembled WGS sequence"/>
</dbReference>
<keyword evidence="3" id="KW-1185">Reference proteome</keyword>
<dbReference type="EMBL" id="QKWP01000291">
    <property type="protein sequence ID" value="RIB22833.1"/>
    <property type="molecule type" value="Genomic_DNA"/>
</dbReference>
<evidence type="ECO:0000313" key="3">
    <source>
        <dbReference type="Proteomes" id="UP000266673"/>
    </source>
</evidence>
<dbReference type="Gene3D" id="3.20.20.80">
    <property type="entry name" value="Glycosidases"/>
    <property type="match status" value="1"/>
</dbReference>
<dbReference type="InterPro" id="IPR017853">
    <property type="entry name" value="GH"/>
</dbReference>
<protein>
    <submittedName>
        <fullName evidence="2">Glycoside Hydrolase Family 30 protein</fullName>
    </submittedName>
</protein>
<dbReference type="GO" id="GO:0004553">
    <property type="term" value="F:hydrolase activity, hydrolyzing O-glycosyl compounds"/>
    <property type="evidence" value="ECO:0007669"/>
    <property type="project" value="InterPro"/>
</dbReference>
<reference evidence="2 3" key="1">
    <citation type="submission" date="2018-06" db="EMBL/GenBank/DDBJ databases">
        <title>Comparative genomics reveals the genomic features of Rhizophagus irregularis, R. cerebriforme, R. diaphanum and Gigaspora rosea, and their symbiotic lifestyle signature.</title>
        <authorList>
            <person name="Morin E."/>
            <person name="San Clemente H."/>
            <person name="Chen E.C.H."/>
            <person name="De La Providencia I."/>
            <person name="Hainaut M."/>
            <person name="Kuo A."/>
            <person name="Kohler A."/>
            <person name="Murat C."/>
            <person name="Tang N."/>
            <person name="Roy S."/>
            <person name="Loubradou J."/>
            <person name="Henrissat B."/>
            <person name="Grigoriev I.V."/>
            <person name="Corradi N."/>
            <person name="Roux C."/>
            <person name="Martin F.M."/>
        </authorList>
    </citation>
    <scope>NUCLEOTIDE SEQUENCE [LARGE SCALE GENOMIC DNA]</scope>
    <source>
        <strain evidence="2 3">DAOM 194757</strain>
    </source>
</reference>
<dbReference type="PANTHER" id="PTHR42767:SF1">
    <property type="entry name" value="ENDO-BETA-1,6-GALACTANASE-LIKE DOMAIN-CONTAINING PROTEIN"/>
    <property type="match status" value="1"/>
</dbReference>
<dbReference type="SUPFAM" id="SSF51445">
    <property type="entry name" value="(Trans)glycosidases"/>
    <property type="match status" value="1"/>
</dbReference>
<sequence length="272" mass="30899">MKIHGLGLNIIRYNIGGGDNPSHIHMRIGANVPGFWPCETCDYNWTSDANQRWFLFAAKERGADVFEAFSNSPPYWMTNSGCSSGGQNFSDNLNSSYYDAYADYLTEVVRWYKEQGLIFRTLDPFNEPTVGHWSEFGSQEGCSYNCNAMNEITKKVGAYLDKKDLSENTSISIADESTINEEVSTIKCIDVDAKSYVSKYNTHAYWGTQRTELYNIAKQDGKRLWMSEVGLSSSNNMSSSIQLSEEILNDMRNLKPVAWVYWQAIEHVGYFS</sequence>
<organism evidence="2 3">
    <name type="scientific">Gigaspora rosea</name>
    <dbReference type="NCBI Taxonomy" id="44941"/>
    <lineage>
        <taxon>Eukaryota</taxon>
        <taxon>Fungi</taxon>
        <taxon>Fungi incertae sedis</taxon>
        <taxon>Mucoromycota</taxon>
        <taxon>Glomeromycotina</taxon>
        <taxon>Glomeromycetes</taxon>
        <taxon>Diversisporales</taxon>
        <taxon>Gigasporaceae</taxon>
        <taxon>Gigaspora</taxon>
    </lineage>
</organism>